<feature type="chain" id="PRO_5007569653" description="SD-repeat containing protein B domain-containing protein" evidence="5">
    <location>
        <begin position="27"/>
        <end position="439"/>
    </location>
</feature>
<dbReference type="AlphaFoldDB" id="A0A150TD57"/>
<evidence type="ECO:0000256" key="1">
    <source>
        <dbReference type="ARBA" id="ARBA00004613"/>
    </source>
</evidence>
<dbReference type="Pfam" id="PF17210">
    <property type="entry name" value="SdrD_B"/>
    <property type="match status" value="2"/>
</dbReference>
<comment type="caution">
    <text evidence="8">The sequence shown here is derived from an EMBL/GenBank/DDBJ whole genome shotgun (WGS) entry which is preliminary data.</text>
</comment>
<feature type="domain" description="Carbohydrate-binding module family 96" evidence="7">
    <location>
        <begin position="72"/>
        <end position="179"/>
    </location>
</feature>
<evidence type="ECO:0000259" key="7">
    <source>
        <dbReference type="Pfam" id="PF24517"/>
    </source>
</evidence>
<evidence type="ECO:0000256" key="4">
    <source>
        <dbReference type="SAM" id="MobiDB-lite"/>
    </source>
</evidence>
<dbReference type="SUPFAM" id="SSF117074">
    <property type="entry name" value="Hypothetical protein PA1324"/>
    <property type="match status" value="2"/>
</dbReference>
<evidence type="ECO:0000256" key="2">
    <source>
        <dbReference type="ARBA" id="ARBA00022525"/>
    </source>
</evidence>
<feature type="region of interest" description="Disordered" evidence="4">
    <location>
        <begin position="377"/>
        <end position="439"/>
    </location>
</feature>
<sequence length="439" mass="45989">MKQISIASSAALATLLITASSLATTAAPTPTCTVIQRGVLGDVYNAEIWSLAPSYHVPTPFEVNTGYSSTVGEKRALFGFELGAIPASSLVTSAKFYVLTYSSTAQTVRAHRVLAPWSEADVTWNNLGGIDPTFFTSFESGGSAWRELDLTELVQEWVSGVSPNHGILLEEDENGKTSYRGSAHTDLSQRPFLEVCYTTPKGSIGDKVWFDANADGLEDASELGISGVVVDLFADASCDGSADGAALQTTATDAAGAYRFGELDAGCYVVSVDDATLPLGHQLTTDDEPLAVSLDAGENVSDADFGYVTYSSIGDTVWLDSDADGLYEPETGELGVNGVRVELFQGDQLIDFTITGNSPYTGQPGFYLFDTLSATPTGSTSRRRASSASTASASSSSRGARCSTSPSPATAPTPASPASTSSTRSRRAPTRWSSPPTTS</sequence>
<dbReference type="InterPro" id="IPR055372">
    <property type="entry name" value="CBM96"/>
</dbReference>
<evidence type="ECO:0000256" key="3">
    <source>
        <dbReference type="ARBA" id="ARBA00022729"/>
    </source>
</evidence>
<dbReference type="PANTHER" id="PTHR23303">
    <property type="entry name" value="CARBOXYPEPTIDASE REGULATORY REGION-CONTAINING"/>
    <property type="match status" value="1"/>
</dbReference>
<organism evidence="8 9">
    <name type="scientific">Sorangium cellulosum</name>
    <name type="common">Polyangium cellulosum</name>
    <dbReference type="NCBI Taxonomy" id="56"/>
    <lineage>
        <taxon>Bacteria</taxon>
        <taxon>Pseudomonadati</taxon>
        <taxon>Myxococcota</taxon>
        <taxon>Polyangia</taxon>
        <taxon>Polyangiales</taxon>
        <taxon>Polyangiaceae</taxon>
        <taxon>Sorangium</taxon>
    </lineage>
</organism>
<dbReference type="InterPro" id="IPR033764">
    <property type="entry name" value="Sdr_B"/>
</dbReference>
<keyword evidence="3 5" id="KW-0732">Signal</keyword>
<dbReference type="Gene3D" id="2.60.40.10">
    <property type="entry name" value="Immunoglobulins"/>
    <property type="match status" value="2"/>
</dbReference>
<dbReference type="InterPro" id="IPR013783">
    <property type="entry name" value="Ig-like_fold"/>
</dbReference>
<name>A0A150TD57_SORCE</name>
<dbReference type="NCBIfam" id="NF033679">
    <property type="entry name" value="DNRLRE_dom"/>
    <property type="match status" value="1"/>
</dbReference>
<feature type="compositionally biased region" description="Low complexity" evidence="4">
    <location>
        <begin position="377"/>
        <end position="408"/>
    </location>
</feature>
<feature type="domain" description="SD-repeat containing protein B" evidence="6">
    <location>
        <begin position="312"/>
        <end position="374"/>
    </location>
</feature>
<gene>
    <name evidence="8" type="ORF">BE21_00370</name>
</gene>
<proteinExistence type="predicted"/>
<evidence type="ECO:0000259" key="6">
    <source>
        <dbReference type="Pfam" id="PF17210"/>
    </source>
</evidence>
<dbReference type="Pfam" id="PF24517">
    <property type="entry name" value="CBM96"/>
    <property type="match status" value="1"/>
</dbReference>
<accession>A0A150TD57</accession>
<dbReference type="GO" id="GO:0005576">
    <property type="term" value="C:extracellular region"/>
    <property type="evidence" value="ECO:0007669"/>
    <property type="project" value="UniProtKB-SubCell"/>
</dbReference>
<evidence type="ECO:0000256" key="5">
    <source>
        <dbReference type="SAM" id="SignalP"/>
    </source>
</evidence>
<comment type="subcellular location">
    <subcellularLocation>
        <location evidence="1">Secreted</location>
    </subcellularLocation>
</comment>
<feature type="compositionally biased region" description="Low complexity" evidence="4">
    <location>
        <begin position="430"/>
        <end position="439"/>
    </location>
</feature>
<protein>
    <recommendedName>
        <fullName evidence="10">SD-repeat containing protein B domain-containing protein</fullName>
    </recommendedName>
</protein>
<feature type="domain" description="SD-repeat containing protein B" evidence="6">
    <location>
        <begin position="203"/>
        <end position="296"/>
    </location>
</feature>
<evidence type="ECO:0008006" key="10">
    <source>
        <dbReference type="Google" id="ProtNLM"/>
    </source>
</evidence>
<reference evidence="8 9" key="1">
    <citation type="submission" date="2014-02" db="EMBL/GenBank/DDBJ databases">
        <title>The small core and large imbalanced accessory genome model reveals a collaborative survival strategy of Sorangium cellulosum strains in nature.</title>
        <authorList>
            <person name="Han K."/>
            <person name="Peng R."/>
            <person name="Blom J."/>
            <person name="Li Y.-Z."/>
        </authorList>
    </citation>
    <scope>NUCLEOTIDE SEQUENCE [LARGE SCALE GENOMIC DNA]</scope>
    <source>
        <strain evidence="8 9">So0007-03</strain>
    </source>
</reference>
<evidence type="ECO:0000313" key="9">
    <source>
        <dbReference type="Proteomes" id="UP000075502"/>
    </source>
</evidence>
<dbReference type="Gene3D" id="2.60.120.970">
    <property type="match status" value="1"/>
</dbReference>
<dbReference type="EMBL" id="JEME01003024">
    <property type="protein sequence ID" value="KYG02602.1"/>
    <property type="molecule type" value="Genomic_DNA"/>
</dbReference>
<keyword evidence="2" id="KW-0964">Secreted</keyword>
<evidence type="ECO:0000313" key="8">
    <source>
        <dbReference type="EMBL" id="KYG02602.1"/>
    </source>
</evidence>
<feature type="signal peptide" evidence="5">
    <location>
        <begin position="1"/>
        <end position="26"/>
    </location>
</feature>
<dbReference type="Proteomes" id="UP000075502">
    <property type="component" value="Unassembled WGS sequence"/>
</dbReference>
<dbReference type="InterPro" id="IPR051417">
    <property type="entry name" value="SDr/BOS_complex"/>
</dbReference>
<dbReference type="PANTHER" id="PTHR23303:SF15">
    <property type="entry name" value="COLOSSIN-A"/>
    <property type="match status" value="1"/>
</dbReference>